<keyword evidence="1" id="KW-0547">Nucleotide-binding</keyword>
<keyword evidence="4" id="KW-1185">Reference proteome</keyword>
<dbReference type="GO" id="GO:0003924">
    <property type="term" value="F:GTPase activity"/>
    <property type="evidence" value="ECO:0007669"/>
    <property type="project" value="InterPro"/>
</dbReference>
<evidence type="ECO:0000313" key="3">
    <source>
        <dbReference type="EMBL" id="CAB3388075.1"/>
    </source>
</evidence>
<dbReference type="AlphaFoldDB" id="A0A8S1E721"/>
<reference evidence="3 4" key="1">
    <citation type="submission" date="2020-04" db="EMBL/GenBank/DDBJ databases">
        <authorList>
            <person name="Alioto T."/>
            <person name="Alioto T."/>
            <person name="Gomez Garrido J."/>
        </authorList>
    </citation>
    <scope>NUCLEOTIDE SEQUENCE [LARGE SCALE GENOMIC DNA]</scope>
</reference>
<evidence type="ECO:0000313" key="4">
    <source>
        <dbReference type="Proteomes" id="UP000494165"/>
    </source>
</evidence>
<dbReference type="PRINTS" id="PR00449">
    <property type="entry name" value="RASTRNSFRMNG"/>
</dbReference>
<dbReference type="PROSITE" id="PS51421">
    <property type="entry name" value="RAS"/>
    <property type="match status" value="1"/>
</dbReference>
<comment type="caution">
    <text evidence="3">The sequence shown here is derived from an EMBL/GenBank/DDBJ whole genome shotgun (WGS) entry which is preliminary data.</text>
</comment>
<dbReference type="OrthoDB" id="265044at2759"/>
<dbReference type="Proteomes" id="UP000494165">
    <property type="component" value="Unassembled WGS sequence"/>
</dbReference>
<dbReference type="SUPFAM" id="SSF52540">
    <property type="entry name" value="P-loop containing nucleoside triphosphate hydrolases"/>
    <property type="match status" value="1"/>
</dbReference>
<dbReference type="SMART" id="SM00175">
    <property type="entry name" value="RAB"/>
    <property type="match status" value="1"/>
</dbReference>
<dbReference type="InterPro" id="IPR005225">
    <property type="entry name" value="Small_GTP-bd"/>
</dbReference>
<dbReference type="SMART" id="SM00173">
    <property type="entry name" value="RAS"/>
    <property type="match status" value="1"/>
</dbReference>
<dbReference type="EMBL" id="CADEPI010000690">
    <property type="protein sequence ID" value="CAB3388075.1"/>
    <property type="molecule type" value="Genomic_DNA"/>
</dbReference>
<keyword evidence="2" id="KW-0342">GTP-binding</keyword>
<dbReference type="PANTHER" id="PTHR47977">
    <property type="entry name" value="RAS-RELATED PROTEIN RAB"/>
    <property type="match status" value="1"/>
</dbReference>
<protein>
    <submittedName>
        <fullName evidence="3">Uncharacterized protein</fullName>
    </submittedName>
</protein>
<name>A0A8S1E721_9INSE</name>
<dbReference type="Gene3D" id="3.40.50.300">
    <property type="entry name" value="P-loop containing nucleotide triphosphate hydrolases"/>
    <property type="match status" value="1"/>
</dbReference>
<dbReference type="InterPro" id="IPR001806">
    <property type="entry name" value="Small_GTPase"/>
</dbReference>
<dbReference type="InterPro" id="IPR027417">
    <property type="entry name" value="P-loop_NTPase"/>
</dbReference>
<dbReference type="InterPro" id="IPR050227">
    <property type="entry name" value="Rab"/>
</dbReference>
<accession>A0A8S1E721</accession>
<gene>
    <name evidence="3" type="ORF">CLODIP_2_CD15533</name>
</gene>
<evidence type="ECO:0000256" key="1">
    <source>
        <dbReference type="ARBA" id="ARBA00022741"/>
    </source>
</evidence>
<organism evidence="3 4">
    <name type="scientific">Cloeon dipterum</name>
    <dbReference type="NCBI Taxonomy" id="197152"/>
    <lineage>
        <taxon>Eukaryota</taxon>
        <taxon>Metazoa</taxon>
        <taxon>Ecdysozoa</taxon>
        <taxon>Arthropoda</taxon>
        <taxon>Hexapoda</taxon>
        <taxon>Insecta</taxon>
        <taxon>Pterygota</taxon>
        <taxon>Palaeoptera</taxon>
        <taxon>Ephemeroptera</taxon>
        <taxon>Pisciforma</taxon>
        <taxon>Baetidae</taxon>
        <taxon>Cloeon</taxon>
    </lineage>
</organism>
<evidence type="ECO:0000256" key="2">
    <source>
        <dbReference type="ARBA" id="ARBA00023134"/>
    </source>
</evidence>
<dbReference type="Pfam" id="PF00071">
    <property type="entry name" value="Ras"/>
    <property type="match status" value="1"/>
</dbReference>
<dbReference type="GO" id="GO:0005525">
    <property type="term" value="F:GTP binding"/>
    <property type="evidence" value="ECO:0007669"/>
    <property type="project" value="UniProtKB-KW"/>
</dbReference>
<dbReference type="SMART" id="SM00174">
    <property type="entry name" value="RHO"/>
    <property type="match status" value="1"/>
</dbReference>
<sequence length="168" mass="18762">MGDPLTGKTAITQMFMSDGGKFPKAYSLTFSIDISSKIFSIPGENADSKVQFVIYDTSGHDIYTDVVKKCIKNCDVLLLVYDVTSESSFENLKEWIQLFSETNAAVSKPIFLFGNKSDLHNRRTVYTDNSSKDEMMKKFGISSAVEGSAKNYEGVHEVFTSMAQYLLK</sequence>
<dbReference type="NCBIfam" id="TIGR00231">
    <property type="entry name" value="small_GTP"/>
    <property type="match status" value="1"/>
</dbReference>
<proteinExistence type="predicted"/>
<dbReference type="PROSITE" id="PS51419">
    <property type="entry name" value="RAB"/>
    <property type="match status" value="1"/>
</dbReference>